<accession>A0AAV8YPJ7</accession>
<name>A0AAV8YPJ7_9CUCU</name>
<comment type="caution">
    <text evidence="2">The sequence shown here is derived from an EMBL/GenBank/DDBJ whole genome shotgun (WGS) entry which is preliminary data.</text>
</comment>
<dbReference type="AlphaFoldDB" id="A0AAV8YPJ7"/>
<organism evidence="2 3">
    <name type="scientific">Rhamnusium bicolor</name>
    <dbReference type="NCBI Taxonomy" id="1586634"/>
    <lineage>
        <taxon>Eukaryota</taxon>
        <taxon>Metazoa</taxon>
        <taxon>Ecdysozoa</taxon>
        <taxon>Arthropoda</taxon>
        <taxon>Hexapoda</taxon>
        <taxon>Insecta</taxon>
        <taxon>Pterygota</taxon>
        <taxon>Neoptera</taxon>
        <taxon>Endopterygota</taxon>
        <taxon>Coleoptera</taxon>
        <taxon>Polyphaga</taxon>
        <taxon>Cucujiformia</taxon>
        <taxon>Chrysomeloidea</taxon>
        <taxon>Cerambycidae</taxon>
        <taxon>Lepturinae</taxon>
        <taxon>Rhagiini</taxon>
        <taxon>Rhamnusium</taxon>
    </lineage>
</organism>
<protein>
    <submittedName>
        <fullName evidence="2">Uncharacterized protein</fullName>
    </submittedName>
</protein>
<dbReference type="Proteomes" id="UP001162156">
    <property type="component" value="Unassembled WGS sequence"/>
</dbReference>
<feature type="region of interest" description="Disordered" evidence="1">
    <location>
        <begin position="29"/>
        <end position="52"/>
    </location>
</feature>
<sequence>MRRLKKMRKALSRKKKLKIIPKINLDDYSIPGDTEHNSEEEISDDDGSDNEITTITNAQPLWTLPLYSLLPSHKQQKCFNRPLQAAGCAW</sequence>
<feature type="compositionally biased region" description="Acidic residues" evidence="1">
    <location>
        <begin position="40"/>
        <end position="49"/>
    </location>
</feature>
<keyword evidence="3" id="KW-1185">Reference proteome</keyword>
<reference evidence="2" key="1">
    <citation type="journal article" date="2023" name="Insect Mol. Biol.">
        <title>Genome sequencing provides insights into the evolution of gene families encoding plant cell wall-degrading enzymes in longhorned beetles.</title>
        <authorList>
            <person name="Shin N.R."/>
            <person name="Okamura Y."/>
            <person name="Kirsch R."/>
            <person name="Pauchet Y."/>
        </authorList>
    </citation>
    <scope>NUCLEOTIDE SEQUENCE</scope>
    <source>
        <strain evidence="2">RBIC_L_NR</strain>
    </source>
</reference>
<gene>
    <name evidence="2" type="ORF">NQ314_007244</name>
</gene>
<dbReference type="EMBL" id="JANEYF010001958">
    <property type="protein sequence ID" value="KAJ8953637.1"/>
    <property type="molecule type" value="Genomic_DNA"/>
</dbReference>
<proteinExistence type="predicted"/>
<evidence type="ECO:0000313" key="3">
    <source>
        <dbReference type="Proteomes" id="UP001162156"/>
    </source>
</evidence>
<evidence type="ECO:0000313" key="2">
    <source>
        <dbReference type="EMBL" id="KAJ8953637.1"/>
    </source>
</evidence>
<evidence type="ECO:0000256" key="1">
    <source>
        <dbReference type="SAM" id="MobiDB-lite"/>
    </source>
</evidence>